<feature type="coiled-coil region" evidence="2">
    <location>
        <begin position="34"/>
        <end position="64"/>
    </location>
</feature>
<dbReference type="InterPro" id="IPR045584">
    <property type="entry name" value="Pilin-like"/>
</dbReference>
<protein>
    <submittedName>
        <fullName evidence="3">Type II secretion system protein</fullName>
    </submittedName>
</protein>
<evidence type="ECO:0000256" key="2">
    <source>
        <dbReference type="SAM" id="Coils"/>
    </source>
</evidence>
<proteinExistence type="predicted"/>
<dbReference type="NCBIfam" id="TIGR02532">
    <property type="entry name" value="IV_pilin_GFxxxE"/>
    <property type="match status" value="1"/>
</dbReference>
<comment type="caution">
    <text evidence="3">The sequence shown here is derived from an EMBL/GenBank/DDBJ whole genome shotgun (WGS) entry which is preliminary data.</text>
</comment>
<dbReference type="PANTHER" id="PTHR30093:SF47">
    <property type="entry name" value="TYPE IV PILUS NON-CORE MINOR PILIN PILE"/>
    <property type="match status" value="1"/>
</dbReference>
<accession>A0ABV1M7F8</accession>
<name>A0ABV1M7F8_9NEIS</name>
<sequence length="159" mass="17688">MLSRRMQGFTLIELVVTVAIIALLASVALPLAELTVQRQKEQALQQALRQLREAIDAYKAAVDQGKIPRAADESGYPKTLAVLTDGVVDPKDPEGKRRFYFLRRIPRDPMASNEQAPVDSWGLRSYASPADNPEEGEDVYDVYSLSQGVGLNGIPYRQW</sequence>
<dbReference type="PRINTS" id="PR00813">
    <property type="entry name" value="BCTERIALGSPG"/>
</dbReference>
<dbReference type="PROSITE" id="PS00409">
    <property type="entry name" value="PROKAR_NTER_METHYL"/>
    <property type="match status" value="1"/>
</dbReference>
<dbReference type="RefSeq" id="WP_349589955.1">
    <property type="nucleotide sequence ID" value="NZ_JBEFLD010000009.1"/>
</dbReference>
<evidence type="ECO:0000313" key="3">
    <source>
        <dbReference type="EMBL" id="MEQ6292122.1"/>
    </source>
</evidence>
<evidence type="ECO:0000256" key="1">
    <source>
        <dbReference type="ARBA" id="ARBA00022481"/>
    </source>
</evidence>
<evidence type="ECO:0000313" key="4">
    <source>
        <dbReference type="Proteomes" id="UP001433638"/>
    </source>
</evidence>
<dbReference type="InterPro" id="IPR012902">
    <property type="entry name" value="N_methyl_site"/>
</dbReference>
<dbReference type="EMBL" id="JBEFLD010000009">
    <property type="protein sequence ID" value="MEQ6292122.1"/>
    <property type="molecule type" value="Genomic_DNA"/>
</dbReference>
<keyword evidence="4" id="KW-1185">Reference proteome</keyword>
<dbReference type="PANTHER" id="PTHR30093">
    <property type="entry name" value="GENERAL SECRETION PATHWAY PROTEIN G"/>
    <property type="match status" value="1"/>
</dbReference>
<dbReference type="InterPro" id="IPR000983">
    <property type="entry name" value="Bac_GSPG_pilin"/>
</dbReference>
<dbReference type="SUPFAM" id="SSF54523">
    <property type="entry name" value="Pili subunits"/>
    <property type="match status" value="1"/>
</dbReference>
<dbReference type="Pfam" id="PF07963">
    <property type="entry name" value="N_methyl"/>
    <property type="match status" value="1"/>
</dbReference>
<gene>
    <name evidence="3" type="ORF">ABNW52_16020</name>
</gene>
<reference evidence="3" key="1">
    <citation type="submission" date="2024-06" db="EMBL/GenBank/DDBJ databases">
        <title>Genome sequence of Vogesella sp. MAHUQ-64.</title>
        <authorList>
            <person name="Huq M.A."/>
        </authorList>
    </citation>
    <scope>NUCLEOTIDE SEQUENCE</scope>
    <source>
        <strain evidence="3">MAHUQ-64</strain>
    </source>
</reference>
<keyword evidence="2" id="KW-0175">Coiled coil</keyword>
<dbReference type="Proteomes" id="UP001433638">
    <property type="component" value="Unassembled WGS sequence"/>
</dbReference>
<keyword evidence="1" id="KW-0488">Methylation</keyword>
<dbReference type="Gene3D" id="3.30.700.10">
    <property type="entry name" value="Glycoprotein, Type 4 Pilin"/>
    <property type="match status" value="1"/>
</dbReference>
<organism evidence="3 4">
    <name type="scientific">Vogesella oryzagri</name>
    <dbReference type="NCBI Taxonomy" id="3160864"/>
    <lineage>
        <taxon>Bacteria</taxon>
        <taxon>Pseudomonadati</taxon>
        <taxon>Pseudomonadota</taxon>
        <taxon>Betaproteobacteria</taxon>
        <taxon>Neisseriales</taxon>
        <taxon>Chromobacteriaceae</taxon>
        <taxon>Vogesella</taxon>
    </lineage>
</organism>